<evidence type="ECO:0000256" key="2">
    <source>
        <dbReference type="ARBA" id="ARBA00022729"/>
    </source>
</evidence>
<dbReference type="RefSeq" id="WP_344821577.1">
    <property type="nucleotide sequence ID" value="NZ_BAABEZ010000001.1"/>
</dbReference>
<evidence type="ECO:0000256" key="1">
    <source>
        <dbReference type="ARBA" id="ARBA00004196"/>
    </source>
</evidence>
<dbReference type="PROSITE" id="PS51257">
    <property type="entry name" value="PROKAR_LIPOPROTEIN"/>
    <property type="match status" value="1"/>
</dbReference>
<accession>A0ABP8MCI4</accession>
<comment type="subcellular location">
    <subcellularLocation>
        <location evidence="1">Cell envelope</location>
    </subcellularLocation>
</comment>
<dbReference type="Gene3D" id="1.20.1420.20">
    <property type="entry name" value="M75 peptidase, HXXE motif"/>
    <property type="match status" value="1"/>
</dbReference>
<reference evidence="5" key="1">
    <citation type="journal article" date="2019" name="Int. J. Syst. Evol. Microbiol.">
        <title>The Global Catalogue of Microorganisms (GCM) 10K type strain sequencing project: providing services to taxonomists for standard genome sequencing and annotation.</title>
        <authorList>
            <consortium name="The Broad Institute Genomics Platform"/>
            <consortium name="The Broad Institute Genome Sequencing Center for Infectious Disease"/>
            <person name="Wu L."/>
            <person name="Ma J."/>
        </authorList>
    </citation>
    <scope>NUCLEOTIDE SEQUENCE [LARGE SCALE GENOMIC DNA]</scope>
    <source>
        <strain evidence="5">JCM 31921</strain>
    </source>
</reference>
<protein>
    <submittedName>
        <fullName evidence="4">Imelysin family protein</fullName>
    </submittedName>
</protein>
<proteinExistence type="predicted"/>
<organism evidence="4 5">
    <name type="scientific">Rurimicrobium arvi</name>
    <dbReference type="NCBI Taxonomy" id="2049916"/>
    <lineage>
        <taxon>Bacteria</taxon>
        <taxon>Pseudomonadati</taxon>
        <taxon>Bacteroidota</taxon>
        <taxon>Chitinophagia</taxon>
        <taxon>Chitinophagales</taxon>
        <taxon>Chitinophagaceae</taxon>
        <taxon>Rurimicrobium</taxon>
    </lineage>
</organism>
<evidence type="ECO:0000313" key="4">
    <source>
        <dbReference type="EMBL" id="GAA4448411.1"/>
    </source>
</evidence>
<dbReference type="EMBL" id="BAABEZ010000001">
    <property type="protein sequence ID" value="GAA4448411.1"/>
    <property type="molecule type" value="Genomic_DNA"/>
</dbReference>
<keyword evidence="5" id="KW-1185">Reference proteome</keyword>
<evidence type="ECO:0000313" key="5">
    <source>
        <dbReference type="Proteomes" id="UP001501410"/>
    </source>
</evidence>
<evidence type="ECO:0000259" key="3">
    <source>
        <dbReference type="Pfam" id="PF09375"/>
    </source>
</evidence>
<dbReference type="CDD" id="cd14658">
    <property type="entry name" value="Imelysin-like_IrpA"/>
    <property type="match status" value="1"/>
</dbReference>
<sequence length="358" mass="39600">MKGTLLLLAGATILTVSSCKKERKEDPVLDFNGKQSAMLTTFADNIATQSYNDINNAATDLQASIEALYSVRDNNSLTEAQIRWKTLRDIWEQTEAYYTFGPGKDSRYNDQIDTWPTSAYSLDSLLEKTGYDLSVSELQKLPSSFRGLHAMEWVLFGKDGMKNASNITGRQGDYMRSLAADLKSNCQALYFAWSTAPTNYAITVKNAGNGSEAYKTKQAAILTMVDALSSLCGNISDYKLELPFILADSNSVESPYADYSVTDIKNNLLGLRNVYQGKYRAYTGVGLTDLVKEKNQSLDNKILQRIDSSIIAANAFTVSLDKSIFVQRSNIGALMVAVDSLQSTVKNDLRNFVLDNIK</sequence>
<dbReference type="InterPro" id="IPR018976">
    <property type="entry name" value="Imelysin-like"/>
</dbReference>
<dbReference type="InterPro" id="IPR038352">
    <property type="entry name" value="Imelysin_sf"/>
</dbReference>
<feature type="domain" description="Imelysin-like" evidence="3">
    <location>
        <begin position="47"/>
        <end position="324"/>
    </location>
</feature>
<dbReference type="Pfam" id="PF09375">
    <property type="entry name" value="Peptidase_M75"/>
    <property type="match status" value="1"/>
</dbReference>
<comment type="caution">
    <text evidence="4">The sequence shown here is derived from an EMBL/GenBank/DDBJ whole genome shotgun (WGS) entry which is preliminary data.</text>
</comment>
<name>A0ABP8MCI4_9BACT</name>
<dbReference type="InterPro" id="IPR034982">
    <property type="entry name" value="Imelysin-like_IrpA"/>
</dbReference>
<keyword evidence="2" id="KW-0732">Signal</keyword>
<gene>
    <name evidence="4" type="ORF">GCM10023092_00940</name>
</gene>
<dbReference type="Proteomes" id="UP001501410">
    <property type="component" value="Unassembled WGS sequence"/>
</dbReference>